<dbReference type="AlphaFoldDB" id="A0A8N4F330"/>
<dbReference type="PRINTS" id="PR00370">
    <property type="entry name" value="FMOXYGENASE"/>
</dbReference>
<keyword evidence="3 9" id="KW-0285">Flavoprotein</keyword>
<dbReference type="Gene3D" id="3.50.50.60">
    <property type="entry name" value="FAD/NAD(P)-binding domain"/>
    <property type="match status" value="1"/>
</dbReference>
<evidence type="ECO:0000313" key="10">
    <source>
        <dbReference type="Proteomes" id="UP000504607"/>
    </source>
</evidence>
<evidence type="ECO:0000256" key="2">
    <source>
        <dbReference type="ARBA" id="ARBA00009183"/>
    </source>
</evidence>
<protein>
    <recommendedName>
        <fullName evidence="9">Flavin-containing monooxygenase</fullName>
        <ecNumber evidence="9">1.-.-.-</ecNumber>
    </recommendedName>
</protein>
<evidence type="ECO:0000256" key="7">
    <source>
        <dbReference type="ARBA" id="ARBA00023033"/>
    </source>
</evidence>
<evidence type="ECO:0000256" key="3">
    <source>
        <dbReference type="ARBA" id="ARBA00022630"/>
    </source>
</evidence>
<comment type="cofactor">
    <cofactor evidence="1 9">
        <name>FAD</name>
        <dbReference type="ChEBI" id="CHEBI:57692"/>
    </cofactor>
</comment>
<dbReference type="InterPro" id="IPR000960">
    <property type="entry name" value="Flavin_mOase"/>
</dbReference>
<keyword evidence="10" id="KW-1185">Reference proteome</keyword>
<dbReference type="PANTHER" id="PTHR43539">
    <property type="entry name" value="FLAVIN-BINDING MONOOXYGENASE-LIKE PROTEIN (AFU_ORTHOLOGUE AFUA_4G09220)"/>
    <property type="match status" value="1"/>
</dbReference>
<evidence type="ECO:0000256" key="8">
    <source>
        <dbReference type="ARBA" id="ARBA00047707"/>
    </source>
</evidence>
<dbReference type="InterPro" id="IPR020946">
    <property type="entry name" value="Flavin_mOase-like"/>
</dbReference>
<dbReference type="GO" id="GO:0050660">
    <property type="term" value="F:flavin adenine dinucleotide binding"/>
    <property type="evidence" value="ECO:0007669"/>
    <property type="project" value="InterPro"/>
</dbReference>
<keyword evidence="4 9" id="KW-0274">FAD</keyword>
<dbReference type="PANTHER" id="PTHR43539:SF51">
    <property type="entry name" value="INDOLE-3-PYRUVATE MONOOXYGENASE YUCCA8"/>
    <property type="match status" value="1"/>
</dbReference>
<proteinExistence type="inferred from homology"/>
<keyword evidence="7 9" id="KW-0503">Monooxygenase</keyword>
<dbReference type="InterPro" id="IPR050982">
    <property type="entry name" value="Auxin_biosynth/cation_transpt"/>
</dbReference>
<evidence type="ECO:0000256" key="6">
    <source>
        <dbReference type="ARBA" id="ARBA00023002"/>
    </source>
</evidence>
<reference evidence="11" key="1">
    <citation type="submission" date="2025-08" db="UniProtKB">
        <authorList>
            <consortium name="RefSeq"/>
        </authorList>
    </citation>
    <scope>IDENTIFICATION</scope>
</reference>
<dbReference type="EC" id="1.-.-.-" evidence="9"/>
<dbReference type="GO" id="GO:0050661">
    <property type="term" value="F:NADP binding"/>
    <property type="evidence" value="ECO:0007669"/>
    <property type="project" value="InterPro"/>
</dbReference>
<evidence type="ECO:0000256" key="1">
    <source>
        <dbReference type="ARBA" id="ARBA00001974"/>
    </source>
</evidence>
<evidence type="ECO:0000256" key="5">
    <source>
        <dbReference type="ARBA" id="ARBA00022857"/>
    </source>
</evidence>
<evidence type="ECO:0000256" key="4">
    <source>
        <dbReference type="ARBA" id="ARBA00022827"/>
    </source>
</evidence>
<dbReference type="SUPFAM" id="SSF51905">
    <property type="entry name" value="FAD/NAD(P)-binding domain"/>
    <property type="match status" value="2"/>
</dbReference>
<organism evidence="10 11">
    <name type="scientific">Elaeis guineensis var. tenera</name>
    <name type="common">Oil palm</name>
    <dbReference type="NCBI Taxonomy" id="51953"/>
    <lineage>
        <taxon>Eukaryota</taxon>
        <taxon>Viridiplantae</taxon>
        <taxon>Streptophyta</taxon>
        <taxon>Embryophyta</taxon>
        <taxon>Tracheophyta</taxon>
        <taxon>Spermatophyta</taxon>
        <taxon>Magnoliopsida</taxon>
        <taxon>Liliopsida</taxon>
        <taxon>Arecaceae</taxon>
        <taxon>Arecoideae</taxon>
        <taxon>Cocoseae</taxon>
        <taxon>Elaeidinae</taxon>
        <taxon>Elaeis</taxon>
    </lineage>
</organism>
<sequence>MSGRIPPPPPTVTVDPLGTPNIPIRRVAEARSPIIVGAGPSGLAVAASLHRLSVPSIILERSDGIADLWRHRAYGRLFLHLPKAFCQLPHLAFPAHFPTYPSKADFVQYLHSYAHHFSLHPIFGCTVVAAHFDPAVSLWRVTTPEELLEVVEYVSPWLVVATGENAEPVVPKLKGREEFKGSMLHSSEYKSGKEYKGKRVLVVGCGNSGMDLCLDLCEHGAMPFMSVRSAVHVLPREMFGTSTFGLAMKLLKWLPLRMVDRFLLTVARMVIGNTEKYGLKRPELGPLELKNITGKTPVLDVGALTLIRNGRIQIVLEVESLTSNGAKFVDGREMGYDSVVFATGYRSNVTTWLQDSDFISEGGKPKTPFPRGWKGKNGLYCVGFTGRGLPGASADAIKIALDIAESWKKISRKKEFCSLNHSSQQEATSVQ</sequence>
<evidence type="ECO:0000313" key="11">
    <source>
        <dbReference type="RefSeq" id="XP_029122962.1"/>
    </source>
</evidence>
<dbReference type="OrthoDB" id="66881at2759"/>
<dbReference type="InterPro" id="IPR036188">
    <property type="entry name" value="FAD/NAD-bd_sf"/>
</dbReference>
<keyword evidence="6 9" id="KW-0560">Oxidoreductase</keyword>
<dbReference type="GO" id="GO:0103075">
    <property type="term" value="F:indole-3-pyruvate monooxygenase activity"/>
    <property type="evidence" value="ECO:0007669"/>
    <property type="project" value="UniProtKB-EC"/>
</dbReference>
<comment type="catalytic activity">
    <reaction evidence="8">
        <text>indole-3-pyruvate + NADPH + O2 + H(+) = (indol-3-yl)acetate + CO2 + NADP(+) + H2O</text>
        <dbReference type="Rhea" id="RHEA:34331"/>
        <dbReference type="ChEBI" id="CHEBI:15377"/>
        <dbReference type="ChEBI" id="CHEBI:15378"/>
        <dbReference type="ChEBI" id="CHEBI:15379"/>
        <dbReference type="ChEBI" id="CHEBI:16526"/>
        <dbReference type="ChEBI" id="CHEBI:17640"/>
        <dbReference type="ChEBI" id="CHEBI:30854"/>
        <dbReference type="ChEBI" id="CHEBI:57783"/>
        <dbReference type="ChEBI" id="CHEBI:58349"/>
        <dbReference type="EC" id="1.14.13.168"/>
    </reaction>
</comment>
<keyword evidence="5" id="KW-0521">NADP</keyword>
<dbReference type="Proteomes" id="UP000504607">
    <property type="component" value="Chromosome 10"/>
</dbReference>
<accession>A0A8N4F330</accession>
<dbReference type="GO" id="GO:0009851">
    <property type="term" value="P:auxin biosynthetic process"/>
    <property type="evidence" value="ECO:0007669"/>
    <property type="project" value="TreeGrafter"/>
</dbReference>
<dbReference type="Pfam" id="PF00743">
    <property type="entry name" value="FMO-like"/>
    <property type="match status" value="1"/>
</dbReference>
<dbReference type="RefSeq" id="XP_029122962.1">
    <property type="nucleotide sequence ID" value="XM_029267129.1"/>
</dbReference>
<evidence type="ECO:0000256" key="9">
    <source>
        <dbReference type="RuleBase" id="RU361177"/>
    </source>
</evidence>
<dbReference type="FunFam" id="3.50.50.60:FF:000100">
    <property type="entry name" value="Flavin-containing monooxygenase"/>
    <property type="match status" value="1"/>
</dbReference>
<dbReference type="GO" id="GO:0004499">
    <property type="term" value="F:N,N-dimethylaniline monooxygenase activity"/>
    <property type="evidence" value="ECO:0007669"/>
    <property type="project" value="InterPro"/>
</dbReference>
<comment type="similarity">
    <text evidence="2 9">Belongs to the FMO family.</text>
</comment>
<name>A0A8N4F330_ELAGV</name>
<gene>
    <name evidence="11" type="primary">LOC105053491</name>
</gene>